<evidence type="ECO:0000256" key="1">
    <source>
        <dbReference type="SAM" id="MobiDB-lite"/>
    </source>
</evidence>
<organism evidence="2 3">
    <name type="scientific">Panagrellus redivivus</name>
    <name type="common">Microworm</name>
    <dbReference type="NCBI Taxonomy" id="6233"/>
    <lineage>
        <taxon>Eukaryota</taxon>
        <taxon>Metazoa</taxon>
        <taxon>Ecdysozoa</taxon>
        <taxon>Nematoda</taxon>
        <taxon>Chromadorea</taxon>
        <taxon>Rhabditida</taxon>
        <taxon>Tylenchina</taxon>
        <taxon>Panagrolaimomorpha</taxon>
        <taxon>Panagrolaimoidea</taxon>
        <taxon>Panagrolaimidae</taxon>
        <taxon>Panagrellus</taxon>
    </lineage>
</organism>
<feature type="region of interest" description="Disordered" evidence="1">
    <location>
        <begin position="299"/>
        <end position="324"/>
    </location>
</feature>
<sequence>MGCKASRPQPKPGKVRRRALSLEATTGNLRQNSEYRDLVRTSSLKEGKTAATGIAGIVSNDSRQGVDYRAATYHDAQDSSQKAMISSEASESMKVAPPSTMNATRPQLTTQGTVEAPTSQQMPSGQSAGPVVPVNLANIPHTPYPGLGQPVQPQQQQRYYPQYPQQPQQPRQQAIPVAVPTDATQNPQRHNSEFARNVREHQRIAPLPPGATVPEYDYKQRTEIPQHTQHRRETSQQPRNRHDKHRHHRRRKHQKHHRRLLNEDDTLYEVGTVMPTVDVDYTDDFYRRKGLAPQSLVATFNDKPTQSNGASVGIREEAPKFTAS</sequence>
<feature type="compositionally biased region" description="Low complexity" evidence="1">
    <location>
        <begin position="144"/>
        <end position="173"/>
    </location>
</feature>
<reference evidence="2" key="1">
    <citation type="journal article" date="2013" name="Genetics">
        <title>The draft genome and transcriptome of Panagrellus redivivus are shaped by the harsh demands of a free-living lifestyle.</title>
        <authorList>
            <person name="Srinivasan J."/>
            <person name="Dillman A.R."/>
            <person name="Macchietto M.G."/>
            <person name="Heikkinen L."/>
            <person name="Lakso M."/>
            <person name="Fracchia K.M."/>
            <person name="Antoshechkin I."/>
            <person name="Mortazavi A."/>
            <person name="Wong G."/>
            <person name="Sternberg P.W."/>
        </authorList>
    </citation>
    <scope>NUCLEOTIDE SEQUENCE [LARGE SCALE GENOMIC DNA]</scope>
    <source>
        <strain evidence="2">MT8872</strain>
    </source>
</reference>
<feature type="compositionally biased region" description="Polar residues" evidence="1">
    <location>
        <begin position="99"/>
        <end position="127"/>
    </location>
</feature>
<feature type="compositionally biased region" description="Polar residues" evidence="1">
    <location>
        <begin position="78"/>
        <end position="90"/>
    </location>
</feature>
<feature type="region of interest" description="Disordered" evidence="1">
    <location>
        <begin position="73"/>
        <end position="175"/>
    </location>
</feature>
<reference evidence="3" key="2">
    <citation type="submission" date="2020-10" db="UniProtKB">
        <authorList>
            <consortium name="WormBaseParasite"/>
        </authorList>
    </citation>
    <scope>IDENTIFICATION</scope>
</reference>
<feature type="region of interest" description="Disordered" evidence="1">
    <location>
        <begin position="195"/>
        <end position="262"/>
    </location>
</feature>
<dbReference type="Proteomes" id="UP000492821">
    <property type="component" value="Unassembled WGS sequence"/>
</dbReference>
<dbReference type="AlphaFoldDB" id="A0A7E4WD09"/>
<proteinExistence type="predicted"/>
<keyword evidence="2" id="KW-1185">Reference proteome</keyword>
<evidence type="ECO:0000313" key="2">
    <source>
        <dbReference type="Proteomes" id="UP000492821"/>
    </source>
</evidence>
<protein>
    <submittedName>
        <fullName evidence="3">ZM domain-containing protein</fullName>
    </submittedName>
</protein>
<feature type="region of interest" description="Disordered" evidence="1">
    <location>
        <begin position="1"/>
        <end position="28"/>
    </location>
</feature>
<feature type="compositionally biased region" description="Basic and acidic residues" evidence="1">
    <location>
        <begin position="314"/>
        <end position="324"/>
    </location>
</feature>
<evidence type="ECO:0000313" key="3">
    <source>
        <dbReference type="WBParaSite" id="Pan_g9812.t1"/>
    </source>
</evidence>
<dbReference type="WBParaSite" id="Pan_g9812.t1">
    <property type="protein sequence ID" value="Pan_g9812.t1"/>
    <property type="gene ID" value="Pan_g9812"/>
</dbReference>
<feature type="compositionally biased region" description="Basic residues" evidence="1">
    <location>
        <begin position="239"/>
        <end position="259"/>
    </location>
</feature>
<name>A0A7E4WD09_PANRE</name>
<accession>A0A7E4WD09</accession>
<feature type="compositionally biased region" description="Polar residues" evidence="1">
    <location>
        <begin position="299"/>
        <end position="310"/>
    </location>
</feature>